<dbReference type="PANTHER" id="PTHR13806:SF31">
    <property type="entry name" value="FLOTILLIN-LIKE PROTEIN 1-RELATED"/>
    <property type="match status" value="1"/>
</dbReference>
<comment type="subcellular location">
    <subcellularLocation>
        <location evidence="1">Endomembrane system</location>
    </subcellularLocation>
</comment>
<dbReference type="STRING" id="349521.HCH_00991"/>
<dbReference type="PANTHER" id="PTHR13806">
    <property type="entry name" value="FLOTILLIN-RELATED"/>
    <property type="match status" value="1"/>
</dbReference>
<gene>
    <name evidence="5" type="ordered locus">HCH_00991</name>
</gene>
<proteinExistence type="predicted"/>
<dbReference type="SUPFAM" id="SSF117892">
    <property type="entry name" value="Band 7/SPFH domain"/>
    <property type="match status" value="1"/>
</dbReference>
<feature type="compositionally biased region" description="Basic and acidic residues" evidence="3">
    <location>
        <begin position="247"/>
        <end position="258"/>
    </location>
</feature>
<dbReference type="AlphaFoldDB" id="Q2SN98"/>
<evidence type="ECO:0000256" key="1">
    <source>
        <dbReference type="ARBA" id="ARBA00004308"/>
    </source>
</evidence>
<organism evidence="5 6">
    <name type="scientific">Hahella chejuensis (strain KCTC 2396)</name>
    <dbReference type="NCBI Taxonomy" id="349521"/>
    <lineage>
        <taxon>Bacteria</taxon>
        <taxon>Pseudomonadati</taxon>
        <taxon>Pseudomonadota</taxon>
        <taxon>Gammaproteobacteria</taxon>
        <taxon>Oceanospirillales</taxon>
        <taxon>Hahellaceae</taxon>
        <taxon>Hahella</taxon>
    </lineage>
</organism>
<dbReference type="RefSeq" id="WP_011394951.1">
    <property type="nucleotide sequence ID" value="NC_007645.1"/>
</dbReference>
<dbReference type="GO" id="GO:0012505">
    <property type="term" value="C:endomembrane system"/>
    <property type="evidence" value="ECO:0007669"/>
    <property type="project" value="UniProtKB-SubCell"/>
</dbReference>
<dbReference type="OrthoDB" id="9815577at2"/>
<sequence>MEAGAFIGVSVFIGGGFLILLGIIGLFKAFYKKVEQGQALIVNDTTTQPKVYFTGAMVLPVLHKAETMKISVITLEIDRRGKDGLICQDNLRADITVAFYLRVNETAEDVLKVAKAVGVSRASDRVAVNELFNAKFSEALKTVGKQMEFLGLFEDRIGFRDRIVQTIGNDLNGYVLEDVAIDYLEQTPKSSLDSSNILDSEGIKKITEITAQHNIHTNRLERDEELEIKRKNVTTREAMLELERQQADAEAKQKREVESIQARETAETQKVREEERKKAEEARILTEEQLSIAEENKQRQVEIAVKNRERAVAIEHEKVEKARQLEMVNREREVELQRIAKEKELEEQRKVITLTISERISVEKKVAEEEERIKEVREVSQAEREKQVRILAAQAEADEQLVKQVKAAEAEKEKAVFRAQEINTIAQAELEASSKKAEANKKEAEGIQAMEAASGLAQARVAEAKAAAYEREGQAKANAQKAEGLAKAEVIEAQAAANEKSGLADAKVLEEKLTAKARGDESIGMAKARAERELGATEAEIIRQKAKAEADGLVEKFNAMGNMSPEAREFEEFRMRMDAAIKEVMASIEANKSIATDQAQVLAQALQKSNIEIVGGGGEYFESFSKALAVGKAIDGVAGKSQAVQAALDKLLSITGKSSGEKSH</sequence>
<feature type="transmembrane region" description="Helical" evidence="4">
    <location>
        <begin position="6"/>
        <end position="27"/>
    </location>
</feature>
<protein>
    <submittedName>
        <fullName evidence="5">Uncharacterized protein conserved in bacteria</fullName>
    </submittedName>
</protein>
<keyword evidence="2" id="KW-0175">Coiled coil</keyword>
<dbReference type="eggNOG" id="COG2268">
    <property type="taxonomic scope" value="Bacteria"/>
</dbReference>
<evidence type="ECO:0000313" key="5">
    <source>
        <dbReference type="EMBL" id="ABC27876.1"/>
    </source>
</evidence>
<dbReference type="Proteomes" id="UP000000238">
    <property type="component" value="Chromosome"/>
</dbReference>
<keyword evidence="6" id="KW-1185">Reference proteome</keyword>
<evidence type="ECO:0000313" key="6">
    <source>
        <dbReference type="Proteomes" id="UP000000238"/>
    </source>
</evidence>
<dbReference type="KEGG" id="hch:HCH_00991"/>
<feature type="coiled-coil region" evidence="2">
    <location>
        <begin position="329"/>
        <end position="386"/>
    </location>
</feature>
<evidence type="ECO:0000256" key="4">
    <source>
        <dbReference type="SAM" id="Phobius"/>
    </source>
</evidence>
<evidence type="ECO:0000256" key="2">
    <source>
        <dbReference type="SAM" id="Coils"/>
    </source>
</evidence>
<dbReference type="InterPro" id="IPR027705">
    <property type="entry name" value="Flotillin_fam"/>
</dbReference>
<feature type="region of interest" description="Disordered" evidence="3">
    <location>
        <begin position="247"/>
        <end position="276"/>
    </location>
</feature>
<keyword evidence="4" id="KW-0812">Transmembrane</keyword>
<dbReference type="HOGENOM" id="CLU_026777_0_0_6"/>
<keyword evidence="4" id="KW-1133">Transmembrane helix</keyword>
<keyword evidence="4" id="KW-0472">Membrane</keyword>
<name>Q2SN98_HAHCH</name>
<evidence type="ECO:0000256" key="3">
    <source>
        <dbReference type="SAM" id="MobiDB-lite"/>
    </source>
</evidence>
<feature type="compositionally biased region" description="Basic and acidic residues" evidence="3">
    <location>
        <begin position="264"/>
        <end position="276"/>
    </location>
</feature>
<accession>Q2SN98</accession>
<dbReference type="InterPro" id="IPR036013">
    <property type="entry name" value="Band_7/SPFH_dom_sf"/>
</dbReference>
<dbReference type="EMBL" id="CP000155">
    <property type="protein sequence ID" value="ABC27876.1"/>
    <property type="molecule type" value="Genomic_DNA"/>
</dbReference>
<reference evidence="5 6" key="1">
    <citation type="journal article" date="2005" name="Nucleic Acids Res.">
        <title>Genomic blueprint of Hahella chejuensis, a marine microbe producing an algicidal agent.</title>
        <authorList>
            <person name="Jeong H."/>
            <person name="Yim J.H."/>
            <person name="Lee C."/>
            <person name="Choi S.-H."/>
            <person name="Park Y.K."/>
            <person name="Yoon S.H."/>
            <person name="Hur C.-G."/>
            <person name="Kang H.-Y."/>
            <person name="Kim D."/>
            <person name="Lee H.H."/>
            <person name="Park K.H."/>
            <person name="Park S.-H."/>
            <person name="Park H.-S."/>
            <person name="Lee H.K."/>
            <person name="Oh T.K."/>
            <person name="Kim J.F."/>
        </authorList>
    </citation>
    <scope>NUCLEOTIDE SEQUENCE [LARGE SCALE GENOMIC DNA]</scope>
    <source>
        <strain evidence="5 6">KCTC 2396</strain>
    </source>
</reference>
<dbReference type="GO" id="GO:0005886">
    <property type="term" value="C:plasma membrane"/>
    <property type="evidence" value="ECO:0007669"/>
    <property type="project" value="TreeGrafter"/>
</dbReference>